<sequence length="137" mass="15316">MRLELKLVESPFVMEVKNESGIVMKMDAAEKIGGQNKGMRPMEVLASSLAGCMSVDVLLILQKQRQEVLFYEVTIDANRKDAVPSSFETIQLVFTFNKEVDLNKALAAVKLSHEKYCSVSASLSPNITIRTEVRHQL</sequence>
<dbReference type="PANTHER" id="PTHR34352">
    <property type="entry name" value="PROTEIN YHFA"/>
    <property type="match status" value="1"/>
</dbReference>
<dbReference type="PANTHER" id="PTHR34352:SF1">
    <property type="entry name" value="PROTEIN YHFA"/>
    <property type="match status" value="1"/>
</dbReference>
<dbReference type="RefSeq" id="WP_144331675.1">
    <property type="nucleotide sequence ID" value="NZ_VLPL01000001.1"/>
</dbReference>
<dbReference type="AlphaFoldDB" id="A0A556N7M8"/>
<reference evidence="1 2" key="1">
    <citation type="submission" date="2019-07" db="EMBL/GenBank/DDBJ databases">
        <authorList>
            <person name="Huq M.A."/>
        </authorList>
    </citation>
    <scope>NUCLEOTIDE SEQUENCE [LARGE SCALE GENOMIC DNA]</scope>
    <source>
        <strain evidence="1 2">MAH-3</strain>
    </source>
</reference>
<dbReference type="Gene3D" id="3.30.300.20">
    <property type="match status" value="1"/>
</dbReference>
<organism evidence="1 2">
    <name type="scientific">Fluviicola chungangensis</name>
    <dbReference type="NCBI Taxonomy" id="2597671"/>
    <lineage>
        <taxon>Bacteria</taxon>
        <taxon>Pseudomonadati</taxon>
        <taxon>Bacteroidota</taxon>
        <taxon>Flavobacteriia</taxon>
        <taxon>Flavobacteriales</taxon>
        <taxon>Crocinitomicaceae</taxon>
        <taxon>Fluviicola</taxon>
    </lineage>
</organism>
<keyword evidence="2" id="KW-1185">Reference proteome</keyword>
<accession>A0A556N7M8</accession>
<dbReference type="SUPFAM" id="SSF82784">
    <property type="entry name" value="OsmC-like"/>
    <property type="match status" value="1"/>
</dbReference>
<dbReference type="InterPro" id="IPR003718">
    <property type="entry name" value="OsmC/Ohr_fam"/>
</dbReference>
<dbReference type="OrthoDB" id="9804010at2"/>
<dbReference type="Proteomes" id="UP000316008">
    <property type="component" value="Unassembled WGS sequence"/>
</dbReference>
<evidence type="ECO:0000313" key="2">
    <source>
        <dbReference type="Proteomes" id="UP000316008"/>
    </source>
</evidence>
<gene>
    <name evidence="1" type="ORF">FO442_03115</name>
</gene>
<protein>
    <submittedName>
        <fullName evidence="1">OsmC family protein</fullName>
    </submittedName>
</protein>
<name>A0A556N7M8_9FLAO</name>
<dbReference type="InterPro" id="IPR015946">
    <property type="entry name" value="KH_dom-like_a/b"/>
</dbReference>
<dbReference type="InterPro" id="IPR036102">
    <property type="entry name" value="OsmC/Ohrsf"/>
</dbReference>
<dbReference type="EMBL" id="VLPL01000001">
    <property type="protein sequence ID" value="TSJ48140.1"/>
    <property type="molecule type" value="Genomic_DNA"/>
</dbReference>
<comment type="caution">
    <text evidence="1">The sequence shown here is derived from an EMBL/GenBank/DDBJ whole genome shotgun (WGS) entry which is preliminary data.</text>
</comment>
<dbReference type="Pfam" id="PF02566">
    <property type="entry name" value="OsmC"/>
    <property type="match status" value="1"/>
</dbReference>
<evidence type="ECO:0000313" key="1">
    <source>
        <dbReference type="EMBL" id="TSJ48140.1"/>
    </source>
</evidence>
<proteinExistence type="predicted"/>